<dbReference type="InterPro" id="IPR029154">
    <property type="entry name" value="HIBADH-like_NADP-bd"/>
</dbReference>
<evidence type="ECO:0000256" key="1">
    <source>
        <dbReference type="ARBA" id="ARBA00009080"/>
    </source>
</evidence>
<dbReference type="InterPro" id="IPR008927">
    <property type="entry name" value="6-PGluconate_DH-like_C_sf"/>
</dbReference>
<evidence type="ECO:0000313" key="7">
    <source>
        <dbReference type="EMBL" id="QJY45106.1"/>
    </source>
</evidence>
<dbReference type="PANTHER" id="PTHR43580:SF2">
    <property type="entry name" value="CYTOKINE-LIKE NUCLEAR FACTOR N-PAC"/>
    <property type="match status" value="1"/>
</dbReference>
<keyword evidence="8" id="KW-1185">Reference proteome</keyword>
<evidence type="ECO:0000256" key="2">
    <source>
        <dbReference type="ARBA" id="ARBA00023002"/>
    </source>
</evidence>
<reference evidence="7 8" key="1">
    <citation type="submission" date="2020-05" db="EMBL/GenBank/DDBJ databases">
        <authorList>
            <person name="Mo P."/>
        </authorList>
    </citation>
    <scope>NUCLEOTIDE SEQUENCE [LARGE SCALE GENOMIC DNA]</scope>
    <source>
        <strain evidence="7 8">Gen01</strain>
    </source>
</reference>
<dbReference type="KEGG" id="pbro:HOP40_04075"/>
<dbReference type="InterPro" id="IPR036291">
    <property type="entry name" value="NAD(P)-bd_dom_sf"/>
</dbReference>
<dbReference type="RefSeq" id="WP_172154780.1">
    <property type="nucleotide sequence ID" value="NZ_CP053564.1"/>
</dbReference>
<dbReference type="InterPro" id="IPR013328">
    <property type="entry name" value="6PGD_dom2"/>
</dbReference>
<dbReference type="PIRSF" id="PIRSF000103">
    <property type="entry name" value="HIBADH"/>
    <property type="match status" value="1"/>
</dbReference>
<dbReference type="InterPro" id="IPR015815">
    <property type="entry name" value="HIBADH-related"/>
</dbReference>
<dbReference type="GO" id="GO:0051287">
    <property type="term" value="F:NAD binding"/>
    <property type="evidence" value="ECO:0007669"/>
    <property type="project" value="InterPro"/>
</dbReference>
<dbReference type="Pfam" id="PF14833">
    <property type="entry name" value="NAD_binding_11"/>
    <property type="match status" value="1"/>
</dbReference>
<feature type="active site" evidence="4">
    <location>
        <position position="171"/>
    </location>
</feature>
<evidence type="ECO:0000256" key="4">
    <source>
        <dbReference type="PIRSR" id="PIRSR000103-1"/>
    </source>
</evidence>
<dbReference type="SUPFAM" id="SSF48179">
    <property type="entry name" value="6-phosphogluconate dehydrogenase C-terminal domain-like"/>
    <property type="match status" value="1"/>
</dbReference>
<comment type="similarity">
    <text evidence="1">Belongs to the HIBADH-related family.</text>
</comment>
<dbReference type="GO" id="GO:0050661">
    <property type="term" value="F:NADP binding"/>
    <property type="evidence" value="ECO:0007669"/>
    <property type="project" value="InterPro"/>
</dbReference>
<dbReference type="EMBL" id="CP053564">
    <property type="protein sequence ID" value="QJY45106.1"/>
    <property type="molecule type" value="Genomic_DNA"/>
</dbReference>
<dbReference type="InterPro" id="IPR051265">
    <property type="entry name" value="HIBADH-related_NP60_sf"/>
</dbReference>
<accession>A0A6M6JC11</accession>
<name>A0A6M6JC11_9PSEU</name>
<feature type="domain" description="6-phosphogluconate dehydrogenase NADP-binding" evidence="5">
    <location>
        <begin position="6"/>
        <end position="157"/>
    </location>
</feature>
<dbReference type="GO" id="GO:0016491">
    <property type="term" value="F:oxidoreductase activity"/>
    <property type="evidence" value="ECO:0007669"/>
    <property type="project" value="UniProtKB-KW"/>
</dbReference>
<gene>
    <name evidence="7" type="ORF">HOP40_04075</name>
</gene>
<sequence length="288" mass="29260">MTKTPTVALLGTGIMGSGMALNLLAAELPLRVWNRTADKALALGEAGAAVAATPAEAVDGADVIVTMLGDGNHVREVMEQAQPSGGQVWAQMTTAGVDQTVLLAIASERGMSFVDAPVVGTRAPAEQGTLLVLAAGSPGVRDVVQPVFDAVGRETRWVADTAGGLAASRLKLVVNSWVLAITAATGEALALADGLGVDPQAFLDAVGGGPLDLPYLQAKAKAIRARDWTPSFSVANAAKDGDLISAAAEQAGVRLDLAPAAAARYHRTADAGHGEDDMAANYLASFDA</sequence>
<protein>
    <submittedName>
        <fullName evidence="7">NAD(P)-dependent oxidoreductase</fullName>
    </submittedName>
</protein>
<dbReference type="SUPFAM" id="SSF51735">
    <property type="entry name" value="NAD(P)-binding Rossmann-fold domains"/>
    <property type="match status" value="1"/>
</dbReference>
<evidence type="ECO:0000313" key="8">
    <source>
        <dbReference type="Proteomes" id="UP000505377"/>
    </source>
</evidence>
<evidence type="ECO:0000256" key="3">
    <source>
        <dbReference type="ARBA" id="ARBA00023027"/>
    </source>
</evidence>
<dbReference type="PANTHER" id="PTHR43580">
    <property type="entry name" value="OXIDOREDUCTASE GLYR1-RELATED"/>
    <property type="match status" value="1"/>
</dbReference>
<dbReference type="Gene3D" id="3.40.50.720">
    <property type="entry name" value="NAD(P)-binding Rossmann-like Domain"/>
    <property type="match status" value="1"/>
</dbReference>
<feature type="domain" description="3-hydroxyisobutyrate dehydrogenase-like NAD-binding" evidence="6">
    <location>
        <begin position="167"/>
        <end position="280"/>
    </location>
</feature>
<keyword evidence="3" id="KW-0520">NAD</keyword>
<proteinExistence type="inferred from homology"/>
<dbReference type="Gene3D" id="1.10.1040.10">
    <property type="entry name" value="N-(1-d-carboxylethyl)-l-norvaline Dehydrogenase, domain 2"/>
    <property type="match status" value="1"/>
</dbReference>
<evidence type="ECO:0000259" key="5">
    <source>
        <dbReference type="Pfam" id="PF03446"/>
    </source>
</evidence>
<dbReference type="AlphaFoldDB" id="A0A6M6JC11"/>
<organism evidence="7 8">
    <name type="scientific">Pseudonocardia broussonetiae</name>
    <dbReference type="NCBI Taxonomy" id="2736640"/>
    <lineage>
        <taxon>Bacteria</taxon>
        <taxon>Bacillati</taxon>
        <taxon>Actinomycetota</taxon>
        <taxon>Actinomycetes</taxon>
        <taxon>Pseudonocardiales</taxon>
        <taxon>Pseudonocardiaceae</taxon>
        <taxon>Pseudonocardia</taxon>
    </lineage>
</organism>
<dbReference type="Pfam" id="PF03446">
    <property type="entry name" value="NAD_binding_2"/>
    <property type="match status" value="1"/>
</dbReference>
<evidence type="ECO:0000259" key="6">
    <source>
        <dbReference type="Pfam" id="PF14833"/>
    </source>
</evidence>
<dbReference type="InterPro" id="IPR006115">
    <property type="entry name" value="6PGDH_NADP-bd"/>
</dbReference>
<keyword evidence="2" id="KW-0560">Oxidoreductase</keyword>
<dbReference type="Proteomes" id="UP000505377">
    <property type="component" value="Chromosome"/>
</dbReference>